<dbReference type="PANTHER" id="PTHR46181:SF3">
    <property type="entry name" value="MITOCHONDRIAL GLYCINE TRANSPORTER"/>
    <property type="match status" value="1"/>
</dbReference>
<keyword evidence="6" id="KW-0813">Transport</keyword>
<evidence type="ECO:0000256" key="6">
    <source>
        <dbReference type="RuleBase" id="RU000488"/>
    </source>
</evidence>
<gene>
    <name evidence="7" type="primary">slc25a38b</name>
    <name evidence="9" type="synonym">LOC112684420</name>
    <name evidence="7" type="ORF">g.26831</name>
</gene>
<protein>
    <submittedName>
        <fullName evidence="9">Mitochondrial glycine transporter B-like</fullName>
    </submittedName>
    <submittedName>
        <fullName evidence="7">Solute carrier family 25 member 38-B</fullName>
    </submittedName>
</protein>
<evidence type="ECO:0000256" key="1">
    <source>
        <dbReference type="ARBA" id="ARBA00004141"/>
    </source>
</evidence>
<evidence type="ECO:0000313" key="7">
    <source>
        <dbReference type="EMBL" id="MBY73334.1"/>
    </source>
</evidence>
<feature type="repeat" description="Solcar" evidence="5">
    <location>
        <begin position="121"/>
        <end position="205"/>
    </location>
</feature>
<keyword evidence="3 5" id="KW-0812">Transmembrane</keyword>
<dbReference type="PROSITE" id="PS50920">
    <property type="entry name" value="SOLCAR"/>
    <property type="match status" value="3"/>
</dbReference>
<accession>A0A2S2Q6I5</accession>
<evidence type="ECO:0000256" key="5">
    <source>
        <dbReference type="PROSITE-ProRule" id="PRU00282"/>
    </source>
</evidence>
<dbReference type="AlphaFoldDB" id="A0A2S2Q6I5"/>
<comment type="subcellular location">
    <subcellularLocation>
        <location evidence="1">Membrane</location>
        <topology evidence="1">Multi-pass membrane protein</topology>
    </subcellularLocation>
</comment>
<dbReference type="InterPro" id="IPR023395">
    <property type="entry name" value="MCP_dom_sf"/>
</dbReference>
<evidence type="ECO:0000256" key="4">
    <source>
        <dbReference type="ARBA" id="ARBA00023136"/>
    </source>
</evidence>
<dbReference type="InterPro" id="IPR018108">
    <property type="entry name" value="MCP_transmembrane"/>
</dbReference>
<dbReference type="OrthoDB" id="1924968at2759"/>
<dbReference type="RefSeq" id="XP_025411740.1">
    <property type="nucleotide sequence ID" value="XM_025555955.1"/>
</dbReference>
<organism evidence="7">
    <name type="scientific">Sipha flava</name>
    <name type="common">yellow sugarcane aphid</name>
    <dbReference type="NCBI Taxonomy" id="143950"/>
    <lineage>
        <taxon>Eukaryota</taxon>
        <taxon>Metazoa</taxon>
        <taxon>Ecdysozoa</taxon>
        <taxon>Arthropoda</taxon>
        <taxon>Hexapoda</taxon>
        <taxon>Insecta</taxon>
        <taxon>Pterygota</taxon>
        <taxon>Neoptera</taxon>
        <taxon>Paraneoptera</taxon>
        <taxon>Hemiptera</taxon>
        <taxon>Sternorrhyncha</taxon>
        <taxon>Aphidomorpha</taxon>
        <taxon>Aphidoidea</taxon>
        <taxon>Aphididae</taxon>
        <taxon>Sipha</taxon>
    </lineage>
</organism>
<sequence length="295" mass="33108">MKSTVDDNESNNKNHYSNNLTLPTFFHEHPIIKSIFAGSVSGLFSTIIFQPLDVVKTVLQDPRNDNKLGLMNATKLVWQQESFFGFWRGLSPSLARNIPGIAIHISLTQLINSYLTKNSETSMAKSGLAGFSARCITVSLLMPFTVLKSRTECGQYHYATLTSGLSGIRSSEGWKALCRGWIPTILRDAPFSALYFMFFIKFKNIELFEDRKKPYYTFGCGLLAGGIASCITHPFDVIKTTQQVSKDNIPLLDAIVLIKQKYGLMGYMNGLSLRILRRSLIAAITWTIFDKLTYT</sequence>
<dbReference type="GO" id="GO:0005739">
    <property type="term" value="C:mitochondrion"/>
    <property type="evidence" value="ECO:0007669"/>
    <property type="project" value="TreeGrafter"/>
</dbReference>
<name>A0A2S2Q6I5_9HEMI</name>
<dbReference type="GO" id="GO:0015187">
    <property type="term" value="F:glycine transmembrane transporter activity"/>
    <property type="evidence" value="ECO:0007669"/>
    <property type="project" value="TreeGrafter"/>
</dbReference>
<keyword evidence="8" id="KW-1185">Reference proteome</keyword>
<dbReference type="GO" id="GO:0016020">
    <property type="term" value="C:membrane"/>
    <property type="evidence" value="ECO:0007669"/>
    <property type="project" value="UniProtKB-SubCell"/>
</dbReference>
<proteinExistence type="inferred from homology"/>
<reference evidence="7" key="1">
    <citation type="submission" date="2018-04" db="EMBL/GenBank/DDBJ databases">
        <title>Transcriptome assembly of Sipha flava.</title>
        <authorList>
            <person name="Scully E.D."/>
            <person name="Geib S.M."/>
            <person name="Palmer N.A."/>
            <person name="Koch K."/>
            <person name="Bradshaw J."/>
            <person name="Heng-Moss T."/>
            <person name="Sarath G."/>
        </authorList>
    </citation>
    <scope>NUCLEOTIDE SEQUENCE</scope>
</reference>
<dbReference type="Pfam" id="PF00153">
    <property type="entry name" value="Mito_carr"/>
    <property type="match status" value="3"/>
</dbReference>
<feature type="repeat" description="Solcar" evidence="5">
    <location>
        <begin position="29"/>
        <end position="114"/>
    </location>
</feature>
<dbReference type="GO" id="GO:1904983">
    <property type="term" value="P:glycine import into mitochondrion"/>
    <property type="evidence" value="ECO:0007669"/>
    <property type="project" value="TreeGrafter"/>
</dbReference>
<dbReference type="PANTHER" id="PTHR46181">
    <property type="entry name" value="MITOCHONDRIAL GLYCINE TRANSPORTER"/>
    <property type="match status" value="1"/>
</dbReference>
<evidence type="ECO:0000313" key="8">
    <source>
        <dbReference type="Proteomes" id="UP000694846"/>
    </source>
</evidence>
<evidence type="ECO:0000256" key="3">
    <source>
        <dbReference type="ARBA" id="ARBA00022692"/>
    </source>
</evidence>
<dbReference type="Proteomes" id="UP000694846">
    <property type="component" value="Unplaced"/>
</dbReference>
<keyword evidence="4 5" id="KW-0472">Membrane</keyword>
<dbReference type="EMBL" id="GGMS01004131">
    <property type="protein sequence ID" value="MBY73334.1"/>
    <property type="molecule type" value="Transcribed_RNA"/>
</dbReference>
<evidence type="ECO:0000256" key="2">
    <source>
        <dbReference type="ARBA" id="ARBA00006375"/>
    </source>
</evidence>
<feature type="repeat" description="Solcar" evidence="5">
    <location>
        <begin position="212"/>
        <end position="295"/>
    </location>
</feature>
<evidence type="ECO:0000313" key="9">
    <source>
        <dbReference type="RefSeq" id="XP_025411740.1"/>
    </source>
</evidence>
<reference evidence="9" key="2">
    <citation type="submission" date="2025-04" db="UniProtKB">
        <authorList>
            <consortium name="RefSeq"/>
        </authorList>
    </citation>
    <scope>IDENTIFICATION</scope>
    <source>
        <tissue evidence="9">Whole body</tissue>
    </source>
</reference>
<dbReference type="Gene3D" id="1.50.40.10">
    <property type="entry name" value="Mitochondrial carrier domain"/>
    <property type="match status" value="1"/>
</dbReference>
<comment type="similarity">
    <text evidence="2 6">Belongs to the mitochondrial carrier (TC 2.A.29) family.</text>
</comment>
<dbReference type="SUPFAM" id="SSF103506">
    <property type="entry name" value="Mitochondrial carrier"/>
    <property type="match status" value="1"/>
</dbReference>